<feature type="region of interest" description="Disordered" evidence="6">
    <location>
        <begin position="394"/>
        <end position="419"/>
    </location>
</feature>
<dbReference type="GO" id="GO:0005886">
    <property type="term" value="C:plasma membrane"/>
    <property type="evidence" value="ECO:0007669"/>
    <property type="project" value="TreeGrafter"/>
</dbReference>
<name>A0AAD5VCX4_9APHY</name>
<comment type="caution">
    <text evidence="8">The sequence shown here is derived from an EMBL/GenBank/DDBJ whole genome shotgun (WGS) entry which is preliminary data.</text>
</comment>
<keyword evidence="2" id="KW-0813">Transport</keyword>
<feature type="transmembrane region" description="Helical" evidence="7">
    <location>
        <begin position="101"/>
        <end position="119"/>
    </location>
</feature>
<evidence type="ECO:0000256" key="7">
    <source>
        <dbReference type="SAM" id="Phobius"/>
    </source>
</evidence>
<keyword evidence="9" id="KW-1185">Reference proteome</keyword>
<evidence type="ECO:0000256" key="2">
    <source>
        <dbReference type="ARBA" id="ARBA00022448"/>
    </source>
</evidence>
<sequence>MLLLGFTRPIASIFTTSLPAVNTLTIWLAIFALFSIDFSINAVQAVDRALLVDTLPTSQQPDGNAWAARMLGIGSVAGYFIGNVDLTRILPFLGKTELQVLSVVGSFLLILTHAMTAYCTKEKVLVAGRGTEKKLKDELKDLWANARNLPSVIRQICIIQFFAWMGWFPLLFNTTEFISELYRHSLNITSESPNFEEVMAEGSRIGSRAMFYNAILSLIANIILPFFVSESGSRKRMQNAIALGVSKPWWVRLFEKMKVHLATLWAISHLVFAICMMATFFYSGVTGATFFTTLTGFSWSITQWAPFALLAEAILADDDSEDSHSIMLDDTRSSSRPLEGSDPHERQFLVGNDDDDDDALADEVRSFSSSASMDDDDERDRSNSLMNNARARMSHLSVHEEDPDNDTAQGPPTHRGAGNGGLAAKAGIILGIQNIFVVIPQFIMTGISSIIFLILEHGESNPSGESEKGSPSTNTTMTGEDVTSREGHLAGGPGTYVVVFRLGGIAAFVAFYLTIKLIRQLRH</sequence>
<comment type="subcellular location">
    <subcellularLocation>
        <location evidence="1">Membrane</location>
        <topology evidence="1">Multi-pass membrane protein</topology>
    </subcellularLocation>
</comment>
<dbReference type="PANTHER" id="PTHR19432:SF91">
    <property type="entry name" value="GENERAL ALPHA-GLUCOSIDE PERMEASE"/>
    <property type="match status" value="1"/>
</dbReference>
<evidence type="ECO:0000256" key="6">
    <source>
        <dbReference type="SAM" id="MobiDB-lite"/>
    </source>
</evidence>
<feature type="transmembrane region" description="Helical" evidence="7">
    <location>
        <begin position="209"/>
        <end position="228"/>
    </location>
</feature>
<dbReference type="InterPro" id="IPR036259">
    <property type="entry name" value="MFS_trans_sf"/>
</dbReference>
<feature type="transmembrane region" description="Helical" evidence="7">
    <location>
        <begin position="262"/>
        <end position="285"/>
    </location>
</feature>
<dbReference type="AlphaFoldDB" id="A0AAD5VCX4"/>
<organism evidence="8 9">
    <name type="scientific">Meripilus lineatus</name>
    <dbReference type="NCBI Taxonomy" id="2056292"/>
    <lineage>
        <taxon>Eukaryota</taxon>
        <taxon>Fungi</taxon>
        <taxon>Dikarya</taxon>
        <taxon>Basidiomycota</taxon>
        <taxon>Agaricomycotina</taxon>
        <taxon>Agaricomycetes</taxon>
        <taxon>Polyporales</taxon>
        <taxon>Meripilaceae</taxon>
        <taxon>Meripilus</taxon>
    </lineage>
</organism>
<evidence type="ECO:0000313" key="9">
    <source>
        <dbReference type="Proteomes" id="UP001212997"/>
    </source>
</evidence>
<proteinExistence type="predicted"/>
<evidence type="ECO:0000256" key="3">
    <source>
        <dbReference type="ARBA" id="ARBA00022692"/>
    </source>
</evidence>
<dbReference type="GO" id="GO:0008506">
    <property type="term" value="F:sucrose:proton symporter activity"/>
    <property type="evidence" value="ECO:0007669"/>
    <property type="project" value="TreeGrafter"/>
</dbReference>
<feature type="transmembrane region" description="Helical" evidence="7">
    <location>
        <begin position="435"/>
        <end position="455"/>
    </location>
</feature>
<feature type="region of interest" description="Disordered" evidence="6">
    <location>
        <begin position="460"/>
        <end position="487"/>
    </location>
</feature>
<keyword evidence="5 7" id="KW-0472">Membrane</keyword>
<dbReference type="SUPFAM" id="SSF103473">
    <property type="entry name" value="MFS general substrate transporter"/>
    <property type="match status" value="1"/>
</dbReference>
<feature type="compositionally biased region" description="Polar residues" evidence="6">
    <location>
        <begin position="460"/>
        <end position="478"/>
    </location>
</feature>
<gene>
    <name evidence="8" type="ORF">NLI96_g320</name>
</gene>
<keyword evidence="4 7" id="KW-1133">Transmembrane helix</keyword>
<dbReference type="EMBL" id="JANAWD010000004">
    <property type="protein sequence ID" value="KAJ3491985.1"/>
    <property type="molecule type" value="Genomic_DNA"/>
</dbReference>
<feature type="transmembrane region" description="Helical" evidence="7">
    <location>
        <begin position="24"/>
        <end position="43"/>
    </location>
</feature>
<feature type="region of interest" description="Disordered" evidence="6">
    <location>
        <begin position="325"/>
        <end position="357"/>
    </location>
</feature>
<evidence type="ECO:0000256" key="5">
    <source>
        <dbReference type="ARBA" id="ARBA00023136"/>
    </source>
</evidence>
<evidence type="ECO:0000313" key="8">
    <source>
        <dbReference type="EMBL" id="KAJ3491985.1"/>
    </source>
</evidence>
<feature type="transmembrane region" description="Helical" evidence="7">
    <location>
        <begin position="494"/>
        <end position="515"/>
    </location>
</feature>
<feature type="transmembrane region" description="Helical" evidence="7">
    <location>
        <begin position="64"/>
        <end position="81"/>
    </location>
</feature>
<dbReference type="Proteomes" id="UP001212997">
    <property type="component" value="Unassembled WGS sequence"/>
</dbReference>
<evidence type="ECO:0000256" key="1">
    <source>
        <dbReference type="ARBA" id="ARBA00004141"/>
    </source>
</evidence>
<evidence type="ECO:0000256" key="4">
    <source>
        <dbReference type="ARBA" id="ARBA00022989"/>
    </source>
</evidence>
<feature type="compositionally biased region" description="Basic and acidic residues" evidence="6">
    <location>
        <begin position="325"/>
        <end position="347"/>
    </location>
</feature>
<accession>A0AAD5VCX4</accession>
<dbReference type="PANTHER" id="PTHR19432">
    <property type="entry name" value="SUGAR TRANSPORTER"/>
    <property type="match status" value="1"/>
</dbReference>
<keyword evidence="3 7" id="KW-0812">Transmembrane</keyword>
<evidence type="ECO:0008006" key="10">
    <source>
        <dbReference type="Google" id="ProtNLM"/>
    </source>
</evidence>
<feature type="transmembrane region" description="Helical" evidence="7">
    <location>
        <begin position="152"/>
        <end position="172"/>
    </location>
</feature>
<reference evidence="8" key="1">
    <citation type="submission" date="2022-07" db="EMBL/GenBank/DDBJ databases">
        <title>Genome Sequence of Physisporinus lineatus.</title>
        <authorList>
            <person name="Buettner E."/>
        </authorList>
    </citation>
    <scope>NUCLEOTIDE SEQUENCE</scope>
    <source>
        <strain evidence="8">VT162</strain>
    </source>
</reference>
<protein>
    <recommendedName>
        <fullName evidence="10">MFS general substrate transporter</fullName>
    </recommendedName>
</protein>